<keyword evidence="4" id="KW-1185">Reference proteome</keyword>
<accession>A0AAW4L880</accession>
<dbReference type="AlphaFoldDB" id="A0AAW4L880"/>
<evidence type="ECO:0000256" key="2">
    <source>
        <dbReference type="SAM" id="SignalP"/>
    </source>
</evidence>
<comment type="caution">
    <text evidence="3">The sequence shown here is derived from an EMBL/GenBank/DDBJ whole genome shotgun (WGS) entry which is preliminary data.</text>
</comment>
<proteinExistence type="predicted"/>
<evidence type="ECO:0000313" key="4">
    <source>
        <dbReference type="Proteomes" id="UP000811899"/>
    </source>
</evidence>
<sequence>MKTTLIVASLTIVSFTSSFAADSTKSPKGQGQTLVQKKAEIAQHIEERIANSQLEKSCVQAAQSHDELQSCREKYRPQRPQQDKERRDRNQ</sequence>
<dbReference type="EMBL" id="JAHCVJ010000008">
    <property type="protein sequence ID" value="MBT0666060.1"/>
    <property type="molecule type" value="Genomic_DNA"/>
</dbReference>
<gene>
    <name evidence="3" type="ORF">KI809_17240</name>
</gene>
<name>A0AAW4L880_9BACT</name>
<dbReference type="RefSeq" id="WP_214172828.1">
    <property type="nucleotide sequence ID" value="NZ_JAHCVJ010000008.1"/>
</dbReference>
<evidence type="ECO:0000313" key="3">
    <source>
        <dbReference type="EMBL" id="MBT0666060.1"/>
    </source>
</evidence>
<evidence type="ECO:0008006" key="5">
    <source>
        <dbReference type="Google" id="ProtNLM"/>
    </source>
</evidence>
<feature type="compositionally biased region" description="Basic and acidic residues" evidence="1">
    <location>
        <begin position="64"/>
        <end position="91"/>
    </location>
</feature>
<reference evidence="3 4" key="1">
    <citation type="submission" date="2021-05" db="EMBL/GenBank/DDBJ databases">
        <title>The draft genome of Geobacter pelophilus DSM 12255.</title>
        <authorList>
            <person name="Xu Z."/>
            <person name="Masuda Y."/>
            <person name="Itoh H."/>
            <person name="Senoo K."/>
        </authorList>
    </citation>
    <scope>NUCLEOTIDE SEQUENCE [LARGE SCALE GENOMIC DNA]</scope>
    <source>
        <strain evidence="3 4">DSM 12255</strain>
    </source>
</reference>
<evidence type="ECO:0000256" key="1">
    <source>
        <dbReference type="SAM" id="MobiDB-lite"/>
    </source>
</evidence>
<feature type="signal peptide" evidence="2">
    <location>
        <begin position="1"/>
        <end position="20"/>
    </location>
</feature>
<feature type="region of interest" description="Disordered" evidence="1">
    <location>
        <begin position="61"/>
        <end position="91"/>
    </location>
</feature>
<protein>
    <recommendedName>
        <fullName evidence="5">PsiF repeat-containing protein</fullName>
    </recommendedName>
</protein>
<feature type="chain" id="PRO_5044003080" description="PsiF repeat-containing protein" evidence="2">
    <location>
        <begin position="21"/>
        <end position="91"/>
    </location>
</feature>
<keyword evidence="2" id="KW-0732">Signal</keyword>
<organism evidence="3 4">
    <name type="scientific">Geoanaerobacter pelophilus</name>
    <dbReference type="NCBI Taxonomy" id="60036"/>
    <lineage>
        <taxon>Bacteria</taxon>
        <taxon>Pseudomonadati</taxon>
        <taxon>Thermodesulfobacteriota</taxon>
        <taxon>Desulfuromonadia</taxon>
        <taxon>Geobacterales</taxon>
        <taxon>Geobacteraceae</taxon>
        <taxon>Geoanaerobacter</taxon>
    </lineage>
</organism>
<dbReference type="Proteomes" id="UP000811899">
    <property type="component" value="Unassembled WGS sequence"/>
</dbReference>